<dbReference type="Pfam" id="PF07250">
    <property type="entry name" value="Glyoxal_oxid_N"/>
    <property type="match status" value="1"/>
</dbReference>
<dbReference type="InterPro" id="IPR011043">
    <property type="entry name" value="Gal_Oxase/kelch_b-propeller"/>
</dbReference>
<evidence type="ECO:0000259" key="1">
    <source>
        <dbReference type="Pfam" id="PF07250"/>
    </source>
</evidence>
<dbReference type="AlphaFoldDB" id="A0AA40F818"/>
<dbReference type="PANTHER" id="PTHR32208">
    <property type="entry name" value="SECRETED PROTEIN-RELATED"/>
    <property type="match status" value="1"/>
</dbReference>
<evidence type="ECO:0000313" key="2">
    <source>
        <dbReference type="EMBL" id="KAK0752937.1"/>
    </source>
</evidence>
<organism evidence="2 3">
    <name type="scientific">Schizothecium vesticola</name>
    <dbReference type="NCBI Taxonomy" id="314040"/>
    <lineage>
        <taxon>Eukaryota</taxon>
        <taxon>Fungi</taxon>
        <taxon>Dikarya</taxon>
        <taxon>Ascomycota</taxon>
        <taxon>Pezizomycotina</taxon>
        <taxon>Sordariomycetes</taxon>
        <taxon>Sordariomycetidae</taxon>
        <taxon>Sordariales</taxon>
        <taxon>Schizotheciaceae</taxon>
        <taxon>Schizothecium</taxon>
    </lineage>
</organism>
<reference evidence="2" key="1">
    <citation type="submission" date="2023-06" db="EMBL/GenBank/DDBJ databases">
        <title>Genome-scale phylogeny and comparative genomics of the fungal order Sordariales.</title>
        <authorList>
            <consortium name="Lawrence Berkeley National Laboratory"/>
            <person name="Hensen N."/>
            <person name="Bonometti L."/>
            <person name="Westerberg I."/>
            <person name="Brannstrom I.O."/>
            <person name="Guillou S."/>
            <person name="Cros-Aarteil S."/>
            <person name="Calhoun S."/>
            <person name="Haridas S."/>
            <person name="Kuo A."/>
            <person name="Mondo S."/>
            <person name="Pangilinan J."/>
            <person name="Riley R."/>
            <person name="LaButti K."/>
            <person name="Andreopoulos B."/>
            <person name="Lipzen A."/>
            <person name="Chen C."/>
            <person name="Yanf M."/>
            <person name="Daum C."/>
            <person name="Ng V."/>
            <person name="Clum A."/>
            <person name="Steindorff A."/>
            <person name="Ohm R."/>
            <person name="Martin F."/>
            <person name="Silar P."/>
            <person name="Natvig D."/>
            <person name="Lalanne C."/>
            <person name="Gautier V."/>
            <person name="Ament-velasquez S.L."/>
            <person name="Kruys A."/>
            <person name="Hutchinson M.I."/>
            <person name="Powell A.J."/>
            <person name="Barry K."/>
            <person name="Miller A.N."/>
            <person name="Grigoriev I.V."/>
            <person name="Debuchy R."/>
            <person name="Gladieux P."/>
            <person name="Thoren M.H."/>
            <person name="Johannesson H."/>
        </authorList>
    </citation>
    <scope>NUCLEOTIDE SEQUENCE</scope>
    <source>
        <strain evidence="2">SMH3187-1</strain>
    </source>
</reference>
<dbReference type="Proteomes" id="UP001172155">
    <property type="component" value="Unassembled WGS sequence"/>
</dbReference>
<dbReference type="InterPro" id="IPR037293">
    <property type="entry name" value="Gal_Oxidase_central_sf"/>
</dbReference>
<protein>
    <recommendedName>
        <fullName evidence="1">Glyoxal oxidase N-terminal domain-containing protein</fullName>
    </recommendedName>
</protein>
<sequence length="129" mass="14577">MSAGSSYADSPALTPIIYDPKRPKSRRWSLEGPSASTIPRMYHSTAILLNDGCIFVTRSNPNADVVPLADRYGTEYRVEKFFPPEPFTVELSKDDVRDAKHIETIIFTYVRPGYSTHDINISQRAIKLK</sequence>
<dbReference type="EMBL" id="JAUKUD010000001">
    <property type="protein sequence ID" value="KAK0752937.1"/>
    <property type="molecule type" value="Genomic_DNA"/>
</dbReference>
<name>A0AA40F818_9PEZI</name>
<proteinExistence type="predicted"/>
<dbReference type="PANTHER" id="PTHR32208:SF21">
    <property type="entry name" value="LOW QUALITY PROTEIN: ALDEHYDE OXIDASE GLOX-LIKE"/>
    <property type="match status" value="1"/>
</dbReference>
<evidence type="ECO:0000313" key="3">
    <source>
        <dbReference type="Proteomes" id="UP001172155"/>
    </source>
</evidence>
<feature type="domain" description="Glyoxal oxidase N-terminal" evidence="1">
    <location>
        <begin position="3"/>
        <end position="84"/>
    </location>
</feature>
<dbReference type="InterPro" id="IPR009880">
    <property type="entry name" value="Glyoxal_oxidase_N"/>
</dbReference>
<dbReference type="SUPFAM" id="SSF50965">
    <property type="entry name" value="Galactose oxidase, central domain"/>
    <property type="match status" value="1"/>
</dbReference>
<gene>
    <name evidence="2" type="ORF">B0T18DRAFT_385080</name>
</gene>
<accession>A0AA40F818</accession>
<comment type="caution">
    <text evidence="2">The sequence shown here is derived from an EMBL/GenBank/DDBJ whole genome shotgun (WGS) entry which is preliminary data.</text>
</comment>
<keyword evidence="3" id="KW-1185">Reference proteome</keyword>
<dbReference type="Gene3D" id="2.130.10.80">
    <property type="entry name" value="Galactose oxidase/kelch, beta-propeller"/>
    <property type="match status" value="1"/>
</dbReference>